<dbReference type="EC" id="3.1.26.-" evidence="6"/>
<evidence type="ECO:0000313" key="8">
    <source>
        <dbReference type="Proteomes" id="UP000190951"/>
    </source>
</evidence>
<keyword evidence="5 6" id="KW-0378">Hydrolase</keyword>
<dbReference type="GO" id="GO:0004525">
    <property type="term" value="F:ribonuclease III activity"/>
    <property type="evidence" value="ECO:0007669"/>
    <property type="project" value="InterPro"/>
</dbReference>
<reference evidence="7 8" key="1">
    <citation type="submission" date="2022-04" db="EMBL/GenBank/DDBJ databases">
        <title>Genome sequence of C. roseum typestrain.</title>
        <authorList>
            <person name="Poehlein A."/>
            <person name="Schoch T."/>
            <person name="Duerre P."/>
            <person name="Daniel R."/>
        </authorList>
    </citation>
    <scope>NUCLEOTIDE SEQUENCE [LARGE SCALE GENOMIC DNA]</scope>
    <source>
        <strain evidence="7 8">DSM 7320</strain>
    </source>
</reference>
<comment type="cofactor">
    <cofactor evidence="6">
        <name>Mg(2+)</name>
        <dbReference type="ChEBI" id="CHEBI:18420"/>
    </cofactor>
</comment>
<keyword evidence="1 6" id="KW-0690">Ribosome biogenesis</keyword>
<dbReference type="PIRSF" id="PIRSF005520">
    <property type="entry name" value="UCP005520"/>
    <property type="match status" value="1"/>
</dbReference>
<keyword evidence="6" id="KW-0460">Magnesium</keyword>
<dbReference type="STRING" id="84029.CROST_43060"/>
<dbReference type="EMBL" id="CP096983">
    <property type="protein sequence ID" value="URZ13266.1"/>
    <property type="molecule type" value="Genomic_DNA"/>
</dbReference>
<dbReference type="InterPro" id="IPR000999">
    <property type="entry name" value="RNase_III_dom"/>
</dbReference>
<organism evidence="7 8">
    <name type="scientific">Clostridium felsineum</name>
    <dbReference type="NCBI Taxonomy" id="36839"/>
    <lineage>
        <taxon>Bacteria</taxon>
        <taxon>Bacillati</taxon>
        <taxon>Bacillota</taxon>
        <taxon>Clostridia</taxon>
        <taxon>Eubacteriales</taxon>
        <taxon>Clostridiaceae</taxon>
        <taxon>Clostridium</taxon>
    </lineage>
</organism>
<dbReference type="Gene3D" id="1.10.1520.10">
    <property type="entry name" value="Ribonuclease III domain"/>
    <property type="match status" value="1"/>
</dbReference>
<evidence type="ECO:0000313" key="7">
    <source>
        <dbReference type="EMBL" id="URZ13266.1"/>
    </source>
</evidence>
<comment type="subunit">
    <text evidence="6">Homodimer.</text>
</comment>
<dbReference type="InterPro" id="IPR008226">
    <property type="entry name" value="Mini3_fam"/>
</dbReference>
<evidence type="ECO:0000256" key="2">
    <source>
        <dbReference type="ARBA" id="ARBA00022552"/>
    </source>
</evidence>
<dbReference type="GO" id="GO:0006364">
    <property type="term" value="P:rRNA processing"/>
    <property type="evidence" value="ECO:0007669"/>
    <property type="project" value="UniProtKB-UniRule"/>
</dbReference>
<dbReference type="KEGG" id="crw:CROST_040180"/>
<accession>A0A1S8M8E1</accession>
<dbReference type="PANTHER" id="PTHR34276:SF1">
    <property type="entry name" value="MINI-RIBONUCLEASE 3"/>
    <property type="match status" value="1"/>
</dbReference>
<dbReference type="Proteomes" id="UP000190951">
    <property type="component" value="Chromosome"/>
</dbReference>
<comment type="function">
    <text evidence="6">Involved in correct processing of both the 5' and 3' ends of 23S rRNA precursor. Processes 30S rRNA precursor transcript even in absence of ribonuclease 3 (Rnc); Rnc processes 30S rRNA into smaller rRNA precursors.</text>
</comment>
<sequence length="141" mass="16460">MDFNILNKKFDKTRASQLNPLVLAFVGDAVYENFVRIYIVDKYQDMTVHKLHIKAIQFVKAHAQSTFMKEIYNELSEEEERIYKRGRNAKSATSPKNADICEYRMSTGFEALIGYLYLTNQIERLNVILEKVVEIKENSRG</sequence>
<comment type="similarity">
    <text evidence="6">Belongs to the MrnC RNase family.</text>
</comment>
<dbReference type="Pfam" id="PF00636">
    <property type="entry name" value="Ribonuclease_3"/>
    <property type="match status" value="1"/>
</dbReference>
<dbReference type="GO" id="GO:0005737">
    <property type="term" value="C:cytoplasm"/>
    <property type="evidence" value="ECO:0007669"/>
    <property type="project" value="UniProtKB-SubCell"/>
</dbReference>
<proteinExistence type="inferred from homology"/>
<keyword evidence="8" id="KW-1185">Reference proteome</keyword>
<keyword evidence="6" id="KW-0694">RNA-binding</keyword>
<dbReference type="SUPFAM" id="SSF69065">
    <property type="entry name" value="RNase III domain-like"/>
    <property type="match status" value="1"/>
</dbReference>
<dbReference type="PANTHER" id="PTHR34276">
    <property type="entry name" value="MINI-RIBONUCLEASE 3"/>
    <property type="match status" value="1"/>
</dbReference>
<dbReference type="HAMAP" id="MF_01468">
    <property type="entry name" value="RNase_Mini_III"/>
    <property type="match status" value="1"/>
</dbReference>
<evidence type="ECO:0000256" key="6">
    <source>
        <dbReference type="HAMAP-Rule" id="MF_01468"/>
    </source>
</evidence>
<dbReference type="AlphaFoldDB" id="A0A1S8M8E1"/>
<evidence type="ECO:0000256" key="1">
    <source>
        <dbReference type="ARBA" id="ARBA00022517"/>
    </source>
</evidence>
<dbReference type="CDD" id="cd00593">
    <property type="entry name" value="RIBOc"/>
    <property type="match status" value="1"/>
</dbReference>
<gene>
    <name evidence="6 7" type="primary">mrnC</name>
    <name evidence="7" type="ORF">CROST_040180</name>
</gene>
<protein>
    <recommendedName>
        <fullName evidence="6">Mini-ribonuclease 3</fullName>
        <shortName evidence="6">Mini-3</shortName>
        <shortName evidence="6">Mini-RNase 3</shortName>
        <ecNumber evidence="6">3.1.26.-</ecNumber>
    </recommendedName>
    <alternativeName>
        <fullName evidence="6">Mini-RNase III</fullName>
        <shortName evidence="6">Mini-III</shortName>
    </alternativeName>
</protein>
<evidence type="ECO:0000256" key="3">
    <source>
        <dbReference type="ARBA" id="ARBA00022722"/>
    </source>
</evidence>
<dbReference type="GO" id="GO:0019843">
    <property type="term" value="F:rRNA binding"/>
    <property type="evidence" value="ECO:0007669"/>
    <property type="project" value="UniProtKB-UniRule"/>
</dbReference>
<dbReference type="SMART" id="SM00535">
    <property type="entry name" value="RIBOc"/>
    <property type="match status" value="1"/>
</dbReference>
<dbReference type="RefSeq" id="WP_077833950.1">
    <property type="nucleotide sequence ID" value="NZ_CP096983.1"/>
</dbReference>
<comment type="subcellular location">
    <subcellularLocation>
        <location evidence="6">Cytoplasm</location>
    </subcellularLocation>
</comment>
<dbReference type="InterPro" id="IPR036389">
    <property type="entry name" value="RNase_III_sf"/>
</dbReference>
<evidence type="ECO:0000256" key="5">
    <source>
        <dbReference type="ARBA" id="ARBA00022801"/>
    </source>
</evidence>
<keyword evidence="2 6" id="KW-0698">rRNA processing</keyword>
<keyword evidence="6" id="KW-0699">rRNA-binding</keyword>
<keyword evidence="3 6" id="KW-0540">Nuclease</keyword>
<feature type="active site" evidence="6">
    <location>
        <position position="28"/>
    </location>
</feature>
<keyword evidence="4 6" id="KW-0255">Endonuclease</keyword>
<keyword evidence="6" id="KW-0963">Cytoplasm</keyword>
<name>A0A1S8M8E1_9CLOT</name>
<evidence type="ECO:0000256" key="4">
    <source>
        <dbReference type="ARBA" id="ARBA00022759"/>
    </source>
</evidence>